<reference evidence="7 8" key="1">
    <citation type="submission" date="2016-02" db="EMBL/GenBank/DDBJ databases">
        <title>Complete genome sequence and transcriptome regulation of the pentose utilising yeast Sugiyamaella lignohabitans.</title>
        <authorList>
            <person name="Bellasio M."/>
            <person name="Peymann A."/>
            <person name="Valli M."/>
            <person name="Sipitzky M."/>
            <person name="Graf A."/>
            <person name="Sauer M."/>
            <person name="Marx H."/>
            <person name="Mattanovich D."/>
        </authorList>
    </citation>
    <scope>NUCLEOTIDE SEQUENCE [LARGE SCALE GENOMIC DNA]</scope>
    <source>
        <strain evidence="7 8">CBS 10342</strain>
    </source>
</reference>
<dbReference type="InterPro" id="IPR032423">
    <property type="entry name" value="AAA_assoc_2"/>
</dbReference>
<dbReference type="GO" id="GO:0005524">
    <property type="term" value="F:ATP binding"/>
    <property type="evidence" value="ECO:0007669"/>
    <property type="project" value="UniProtKB-KW"/>
</dbReference>
<dbReference type="SMART" id="SM00382">
    <property type="entry name" value="AAA"/>
    <property type="match status" value="1"/>
</dbReference>
<proteinExistence type="inferred from homology"/>
<evidence type="ECO:0000256" key="4">
    <source>
        <dbReference type="ARBA" id="ARBA00022840"/>
    </source>
</evidence>
<dbReference type="GO" id="GO:0006271">
    <property type="term" value="P:DNA strand elongation involved in DNA replication"/>
    <property type="evidence" value="ECO:0007669"/>
    <property type="project" value="UniProtKB-ARBA"/>
</dbReference>
<feature type="region of interest" description="Disordered" evidence="5">
    <location>
        <begin position="379"/>
        <end position="419"/>
    </location>
</feature>
<dbReference type="CDD" id="cd00009">
    <property type="entry name" value="AAA"/>
    <property type="match status" value="1"/>
</dbReference>
<keyword evidence="3" id="KW-0547">Nucleotide-binding</keyword>
<dbReference type="SUPFAM" id="SSF48019">
    <property type="entry name" value="post-AAA+ oligomerization domain-like"/>
    <property type="match status" value="1"/>
</dbReference>
<organism evidence="7 8">
    <name type="scientific">Sugiyamaella lignohabitans</name>
    <dbReference type="NCBI Taxonomy" id="796027"/>
    <lineage>
        <taxon>Eukaryota</taxon>
        <taxon>Fungi</taxon>
        <taxon>Dikarya</taxon>
        <taxon>Ascomycota</taxon>
        <taxon>Saccharomycotina</taxon>
        <taxon>Dipodascomycetes</taxon>
        <taxon>Dipodascales</taxon>
        <taxon>Trichomonascaceae</taxon>
        <taxon>Sugiyamaella</taxon>
    </lineage>
</organism>
<dbReference type="EMBL" id="CP014501">
    <property type="protein sequence ID" value="ANB12290.1"/>
    <property type="molecule type" value="Genomic_DNA"/>
</dbReference>
<dbReference type="InterPro" id="IPR021886">
    <property type="entry name" value="MgsA_C"/>
</dbReference>
<dbReference type="GO" id="GO:0000731">
    <property type="term" value="P:DNA synthesis involved in DNA repair"/>
    <property type="evidence" value="ECO:0007669"/>
    <property type="project" value="TreeGrafter"/>
</dbReference>
<evidence type="ECO:0000256" key="3">
    <source>
        <dbReference type="ARBA" id="ARBA00022741"/>
    </source>
</evidence>
<dbReference type="OrthoDB" id="10265467at2759"/>
<dbReference type="GO" id="GO:0008047">
    <property type="term" value="F:enzyme activator activity"/>
    <property type="evidence" value="ECO:0007669"/>
    <property type="project" value="TreeGrafter"/>
</dbReference>
<dbReference type="GO" id="GO:0016887">
    <property type="term" value="F:ATP hydrolysis activity"/>
    <property type="evidence" value="ECO:0007669"/>
    <property type="project" value="InterPro"/>
</dbReference>
<dbReference type="RefSeq" id="XP_018734767.1">
    <property type="nucleotide sequence ID" value="XM_018882483.1"/>
</dbReference>
<dbReference type="KEGG" id="slb:AWJ20_539"/>
<gene>
    <name evidence="7" type="primary">MGS1</name>
    <name evidence="7" type="ORF">AWJ20_539</name>
</gene>
<dbReference type="Gene3D" id="1.10.8.60">
    <property type="match status" value="1"/>
</dbReference>
<comment type="similarity">
    <text evidence="1">Belongs to the AAA ATPase family. RarA/MGS1/WRNIP1 subfamily.</text>
</comment>
<dbReference type="Gene3D" id="1.10.3710.10">
    <property type="entry name" value="DNA polymerase III clamp loader subunits, C-terminal domain"/>
    <property type="match status" value="1"/>
</dbReference>
<feature type="domain" description="AAA+ ATPase" evidence="6">
    <location>
        <begin position="194"/>
        <end position="311"/>
    </location>
</feature>
<sequence length="613" mass="67148">MSGLVRCPLCDMETTEVVVNRHLDKGCPPPEGSGSDKISQGDSGVTPGVGASGVKQSSIFSQKAVDNRSGGPSSSPLSGKKNSGSGTGMLVDRKRSFTASEQQSSKPMNKSQNISQSVSGTSGRSDVNSGEERGYRDNSRSASNAAQRDTRKRARLSAIPLAEQVRPKSLDDFVGQEDLIGKNGLLRKFVERDVCPSIILWGPSGVGKTSFARILANSTKSRFIELSAAIHGINECKKIFEEARNDFKLFSRRTILFLDEIHRFNRAQQDIFLPHVEKGDITLIGATTENPSFKLNGALLSRCRVLVLHKLKQSELSKIIANAIDTYNKSREQDGLPTIHFEQETIEYLAGLADGDGRIGLNLLEITINDASVQNSASTSVTSINNDDQNRDLTQQTEQNEQKENTALPTSSSQASYKVSTEHVKTVLQRTHMLYDRVGDSHYDTISALHKSVRGSDPDAALFYLGRMLEAGEDPLYVARRMVRMASEDIGQADESCLPFAVAAFQAVQQIGMPEADCILAHCAVKLAEAKKSVRVYRAYNAVKSMLRTEPGAAAAVVPIHLRNAPTRLMKEIGYGKEYKYNPDYEDGKVRQTYMPEGLETVKFLSNKHLGPL</sequence>
<feature type="compositionally biased region" description="Low complexity" evidence="5">
    <location>
        <begin position="69"/>
        <end position="84"/>
    </location>
</feature>
<dbReference type="Pfam" id="PF12002">
    <property type="entry name" value="MgsA_C"/>
    <property type="match status" value="1"/>
</dbReference>
<feature type="compositionally biased region" description="Basic and acidic residues" evidence="5">
    <location>
        <begin position="130"/>
        <end position="139"/>
    </location>
</feature>
<feature type="compositionally biased region" description="Polar residues" evidence="5">
    <location>
        <begin position="407"/>
        <end position="419"/>
    </location>
</feature>
<keyword evidence="8" id="KW-1185">Reference proteome</keyword>
<evidence type="ECO:0000313" key="7">
    <source>
        <dbReference type="EMBL" id="ANB12290.1"/>
    </source>
</evidence>
<dbReference type="InterPro" id="IPR003593">
    <property type="entry name" value="AAA+_ATPase"/>
</dbReference>
<dbReference type="InterPro" id="IPR003959">
    <property type="entry name" value="ATPase_AAA_core"/>
</dbReference>
<feature type="region of interest" description="Disordered" evidence="5">
    <location>
        <begin position="21"/>
        <end position="155"/>
    </location>
</feature>
<name>A0A167CZF3_9ASCO</name>
<dbReference type="GO" id="GO:0005634">
    <property type="term" value="C:nucleus"/>
    <property type="evidence" value="ECO:0007669"/>
    <property type="project" value="TreeGrafter"/>
</dbReference>
<dbReference type="FunFam" id="3.40.50.300:FF:000137">
    <property type="entry name" value="Replication-associated recombination protein A"/>
    <property type="match status" value="1"/>
</dbReference>
<evidence type="ECO:0000256" key="5">
    <source>
        <dbReference type="SAM" id="MobiDB-lite"/>
    </source>
</evidence>
<keyword evidence="2" id="KW-0235">DNA replication</keyword>
<dbReference type="GO" id="GO:0003677">
    <property type="term" value="F:DNA binding"/>
    <property type="evidence" value="ECO:0007669"/>
    <property type="project" value="InterPro"/>
</dbReference>
<protein>
    <submittedName>
        <fullName evidence="7">SsDNA-dependent ATPase MGS1</fullName>
    </submittedName>
</protein>
<dbReference type="InterPro" id="IPR027417">
    <property type="entry name" value="P-loop_NTPase"/>
</dbReference>
<dbReference type="Pfam" id="PF00004">
    <property type="entry name" value="AAA"/>
    <property type="match status" value="1"/>
</dbReference>
<dbReference type="GO" id="GO:0017116">
    <property type="term" value="F:single-stranded DNA helicase activity"/>
    <property type="evidence" value="ECO:0007669"/>
    <property type="project" value="TreeGrafter"/>
</dbReference>
<evidence type="ECO:0000313" key="8">
    <source>
        <dbReference type="Proteomes" id="UP000189580"/>
    </source>
</evidence>
<accession>A0A167CZF3</accession>
<dbReference type="Gene3D" id="1.20.272.10">
    <property type="match status" value="1"/>
</dbReference>
<dbReference type="GeneID" id="30037582"/>
<feature type="compositionally biased region" description="Polar residues" evidence="5">
    <location>
        <begin position="97"/>
        <end position="128"/>
    </location>
</feature>
<dbReference type="FunFam" id="1.20.272.10:FF:000001">
    <property type="entry name" value="Putative AAA family ATPase"/>
    <property type="match status" value="1"/>
</dbReference>
<evidence type="ECO:0000256" key="1">
    <source>
        <dbReference type="ARBA" id="ARBA00008959"/>
    </source>
</evidence>
<dbReference type="PANTHER" id="PTHR13779">
    <property type="entry name" value="WERNER HELICASE-INTERACTING PROTEIN 1 FAMILY MEMBER"/>
    <property type="match status" value="1"/>
</dbReference>
<dbReference type="CDD" id="cd18139">
    <property type="entry name" value="HLD_clamp_RarA"/>
    <property type="match status" value="1"/>
</dbReference>
<dbReference type="Pfam" id="PF16193">
    <property type="entry name" value="AAA_assoc_2"/>
    <property type="match status" value="1"/>
</dbReference>
<dbReference type="Gene3D" id="3.40.50.300">
    <property type="entry name" value="P-loop containing nucleotide triphosphate hydrolases"/>
    <property type="match status" value="1"/>
</dbReference>
<evidence type="ECO:0000256" key="2">
    <source>
        <dbReference type="ARBA" id="ARBA00022705"/>
    </source>
</evidence>
<dbReference type="PANTHER" id="PTHR13779:SF7">
    <property type="entry name" value="ATPASE WRNIP1"/>
    <property type="match status" value="1"/>
</dbReference>
<dbReference type="InterPro" id="IPR008921">
    <property type="entry name" value="DNA_pol3_clamp-load_cplx_C"/>
</dbReference>
<dbReference type="AlphaFoldDB" id="A0A167CZF3"/>
<dbReference type="Proteomes" id="UP000189580">
    <property type="component" value="Chromosome a"/>
</dbReference>
<dbReference type="InterPro" id="IPR051314">
    <property type="entry name" value="AAA_ATPase_RarA/MGS1/WRNIP1"/>
</dbReference>
<keyword evidence="4" id="KW-0067">ATP-binding</keyword>
<evidence type="ECO:0000259" key="6">
    <source>
        <dbReference type="SMART" id="SM00382"/>
    </source>
</evidence>
<dbReference type="SUPFAM" id="SSF52540">
    <property type="entry name" value="P-loop containing nucleoside triphosphate hydrolases"/>
    <property type="match status" value="1"/>
</dbReference>